<dbReference type="Pfam" id="PF10006">
    <property type="entry name" value="DUF2249"/>
    <property type="match status" value="2"/>
</dbReference>
<evidence type="ECO:0000259" key="1">
    <source>
        <dbReference type="Pfam" id="PF10006"/>
    </source>
</evidence>
<dbReference type="AlphaFoldDB" id="A0A6N8KWA2"/>
<protein>
    <submittedName>
        <fullName evidence="2">DUF2249 domain-containing protein</fullName>
    </submittedName>
</protein>
<dbReference type="EMBL" id="WSQA01000002">
    <property type="protein sequence ID" value="MVZ61094.1"/>
    <property type="molecule type" value="Genomic_DNA"/>
</dbReference>
<dbReference type="SUPFAM" id="SSF140683">
    <property type="entry name" value="SP0561-like"/>
    <property type="match status" value="1"/>
</dbReference>
<name>A0A6N8KWA2_9SPHI</name>
<dbReference type="InterPro" id="IPR018720">
    <property type="entry name" value="DUF2249"/>
</dbReference>
<proteinExistence type="predicted"/>
<evidence type="ECO:0000313" key="2">
    <source>
        <dbReference type="EMBL" id="MVZ61094.1"/>
    </source>
</evidence>
<keyword evidence="3" id="KW-1185">Reference proteome</keyword>
<dbReference type="InterPro" id="IPR038062">
    <property type="entry name" value="ScdA-like_N_sf"/>
</dbReference>
<reference evidence="2 3" key="1">
    <citation type="submission" date="2019-12" db="EMBL/GenBank/DDBJ databases">
        <authorList>
            <person name="Dong K."/>
        </authorList>
    </citation>
    <scope>NUCLEOTIDE SEQUENCE [LARGE SCALE GENOMIC DNA]</scope>
    <source>
        <strain evidence="2 3">JCM 31225</strain>
    </source>
</reference>
<accession>A0A6N8KWA2</accession>
<dbReference type="Proteomes" id="UP000435036">
    <property type="component" value="Unassembled WGS sequence"/>
</dbReference>
<dbReference type="Gene3D" id="1.10.3910.10">
    <property type="entry name" value="SP0561-like"/>
    <property type="match status" value="1"/>
</dbReference>
<comment type="caution">
    <text evidence="2">The sequence shown here is derived from an EMBL/GenBank/DDBJ whole genome shotgun (WGS) entry which is preliminary data.</text>
</comment>
<sequence>MNIMKINQHTKIAKLIQHNVQSIDAIASIAKPFQNLKNPILRKLLATRVSIMEASKIGHCQLSRFKEVLEPLGFIWEDAEADVKEESPLPEPDWLAGHTIQDMDVRPMIKAGNDPLKDIITAYKNLAEGEILCIINDFNPFPLISRLEKMGAKSYIKKVEDELFYCYFLKAQQLNEPEIQKSAENPAFISDVDFIERLEKLDPEKLFSIDVRELPMPQPMETILAHTANLKPDEVLFVQHKKVPLYFLEDLASYKLQVYISEFKANDVKLLVSRLK</sequence>
<feature type="domain" description="DUF2249" evidence="1">
    <location>
        <begin position="103"/>
        <end position="152"/>
    </location>
</feature>
<evidence type="ECO:0000313" key="3">
    <source>
        <dbReference type="Proteomes" id="UP000435036"/>
    </source>
</evidence>
<organism evidence="2 3">
    <name type="scientific">Sphingobacterium humi</name>
    <dbReference type="NCBI Taxonomy" id="1796905"/>
    <lineage>
        <taxon>Bacteria</taxon>
        <taxon>Pseudomonadati</taxon>
        <taxon>Bacteroidota</taxon>
        <taxon>Sphingobacteriia</taxon>
        <taxon>Sphingobacteriales</taxon>
        <taxon>Sphingobacteriaceae</taxon>
        <taxon>Sphingobacterium</taxon>
    </lineage>
</organism>
<gene>
    <name evidence="2" type="ORF">GQF63_03565</name>
</gene>
<feature type="domain" description="DUF2249" evidence="1">
    <location>
        <begin position="209"/>
        <end position="253"/>
    </location>
</feature>